<name>W6QF60_PENRF</name>
<protein>
    <submittedName>
        <fullName evidence="1">Genomic scaffold, ProqFM164S04</fullName>
    </submittedName>
</protein>
<accession>W6QF60</accession>
<dbReference type="EMBL" id="HG792018">
    <property type="protein sequence ID" value="CDM35125.1"/>
    <property type="molecule type" value="Genomic_DNA"/>
</dbReference>
<dbReference type="Proteomes" id="UP000030686">
    <property type="component" value="Unassembled WGS sequence"/>
</dbReference>
<dbReference type="AlphaFoldDB" id="W6QF60"/>
<organism evidence="1 2">
    <name type="scientific">Penicillium roqueforti (strain FM164)</name>
    <dbReference type="NCBI Taxonomy" id="1365484"/>
    <lineage>
        <taxon>Eukaryota</taxon>
        <taxon>Fungi</taxon>
        <taxon>Dikarya</taxon>
        <taxon>Ascomycota</taxon>
        <taxon>Pezizomycotina</taxon>
        <taxon>Eurotiomycetes</taxon>
        <taxon>Eurotiomycetidae</taxon>
        <taxon>Eurotiales</taxon>
        <taxon>Aspergillaceae</taxon>
        <taxon>Penicillium</taxon>
    </lineage>
</organism>
<keyword evidence="2" id="KW-1185">Reference proteome</keyword>
<reference evidence="1" key="1">
    <citation type="journal article" date="2014" name="Nat. Commun.">
        <title>Multiple recent horizontal transfers of a large genomic region in cheese making fungi.</title>
        <authorList>
            <person name="Cheeseman K."/>
            <person name="Ropars J."/>
            <person name="Renault P."/>
            <person name="Dupont J."/>
            <person name="Gouzy J."/>
            <person name="Branca A."/>
            <person name="Abraham A.L."/>
            <person name="Ceppi M."/>
            <person name="Conseiller E."/>
            <person name="Debuchy R."/>
            <person name="Malagnac F."/>
            <person name="Goarin A."/>
            <person name="Silar P."/>
            <person name="Lacoste S."/>
            <person name="Sallet E."/>
            <person name="Bensimon A."/>
            <person name="Giraud T."/>
            <person name="Brygoo Y."/>
        </authorList>
    </citation>
    <scope>NUCLEOTIDE SEQUENCE [LARGE SCALE GENOMIC DNA]</scope>
    <source>
        <strain evidence="1">FM164</strain>
    </source>
</reference>
<gene>
    <name evidence="1" type="ORF">PROQFM164_S04g000006</name>
</gene>
<sequence>MEVVATVMSITRLFRRLQDRVSSHASSIGSLLLAMDTYYQKGFQEKLDIKIDRLLLLQEKSRLPNELGTKQVGTATSLPNKSKPFTIPRLATDFYREWND</sequence>
<proteinExistence type="predicted"/>
<evidence type="ECO:0000313" key="2">
    <source>
        <dbReference type="Proteomes" id="UP000030686"/>
    </source>
</evidence>
<evidence type="ECO:0000313" key="1">
    <source>
        <dbReference type="EMBL" id="CDM35125.1"/>
    </source>
</evidence>